<dbReference type="PANTHER" id="PTHR45999:SF4">
    <property type="entry name" value="UNC-13-4A, ISOFORM B"/>
    <property type="match status" value="1"/>
</dbReference>
<dbReference type="InterPro" id="IPR000008">
    <property type="entry name" value="C2_dom"/>
</dbReference>
<sequence length="189" mass="21431">MKKTIFGTLVVKAYYDEDTNELVIEVIHATNIIALDDNGYSDPFVKVELCPNHKFPASKVCCTKTKHKTLHPIFDETFRFVLGPEKSTQKCHEPEVFILFSVYDYNLLFSNELVGEAILGWSNVREGVLNSNTPVQLHLTCVSDEECFIFHILKGRLDDEDAQEFVSKRNAVAAKACLKNKRIINESSS</sequence>
<dbReference type="SMART" id="SM00239">
    <property type="entry name" value="C2"/>
    <property type="match status" value="1"/>
</dbReference>
<proteinExistence type="inferred from homology"/>
<accession>A0A8C4N6G1</accession>
<dbReference type="GO" id="GO:0006887">
    <property type="term" value="P:exocytosis"/>
    <property type="evidence" value="ECO:0007669"/>
    <property type="project" value="UniProtKB-KW"/>
</dbReference>
<dbReference type="Ensembl" id="ENSEBUT00000002670.1">
    <property type="protein sequence ID" value="ENSEBUP00000002319.1"/>
    <property type="gene ID" value="ENSEBUG00000001814.1"/>
</dbReference>
<organism evidence="4 5">
    <name type="scientific">Eptatretus burgeri</name>
    <name type="common">Inshore hagfish</name>
    <dbReference type="NCBI Taxonomy" id="7764"/>
    <lineage>
        <taxon>Eukaryota</taxon>
        <taxon>Metazoa</taxon>
        <taxon>Chordata</taxon>
        <taxon>Craniata</taxon>
        <taxon>Vertebrata</taxon>
        <taxon>Cyclostomata</taxon>
        <taxon>Myxini</taxon>
        <taxon>Myxiniformes</taxon>
        <taxon>Myxinidae</taxon>
        <taxon>Eptatretinae</taxon>
        <taxon>Eptatretus</taxon>
    </lineage>
</organism>
<dbReference type="GO" id="GO:0099503">
    <property type="term" value="C:secretory vesicle"/>
    <property type="evidence" value="ECO:0007669"/>
    <property type="project" value="TreeGrafter"/>
</dbReference>
<name>A0A8C4N6G1_EPTBU</name>
<reference evidence="4" key="2">
    <citation type="submission" date="2025-09" db="UniProtKB">
        <authorList>
            <consortium name="Ensembl"/>
        </authorList>
    </citation>
    <scope>IDENTIFICATION</scope>
</reference>
<dbReference type="InterPro" id="IPR052095">
    <property type="entry name" value="UNC-13_domain"/>
</dbReference>
<dbReference type="Pfam" id="PF00168">
    <property type="entry name" value="C2"/>
    <property type="match status" value="1"/>
</dbReference>
<evidence type="ECO:0000256" key="1">
    <source>
        <dbReference type="ARBA" id="ARBA00005823"/>
    </source>
</evidence>
<evidence type="ECO:0000259" key="3">
    <source>
        <dbReference type="PROSITE" id="PS50004"/>
    </source>
</evidence>
<keyword evidence="2" id="KW-0268">Exocytosis</keyword>
<protein>
    <recommendedName>
        <fullName evidence="3">C2 domain-containing protein</fullName>
    </recommendedName>
</protein>
<dbReference type="SUPFAM" id="SSF49562">
    <property type="entry name" value="C2 domain (Calcium/lipid-binding domain, CaLB)"/>
    <property type="match status" value="1"/>
</dbReference>
<evidence type="ECO:0000256" key="2">
    <source>
        <dbReference type="ARBA" id="ARBA00022483"/>
    </source>
</evidence>
<dbReference type="OMA" id="KCHEPEV"/>
<reference evidence="4" key="1">
    <citation type="submission" date="2025-08" db="UniProtKB">
        <authorList>
            <consortium name="Ensembl"/>
        </authorList>
    </citation>
    <scope>IDENTIFICATION</scope>
</reference>
<evidence type="ECO:0000313" key="5">
    <source>
        <dbReference type="Proteomes" id="UP000694388"/>
    </source>
</evidence>
<dbReference type="AlphaFoldDB" id="A0A8C4N6G1"/>
<dbReference type="PROSITE" id="PS50004">
    <property type="entry name" value="C2"/>
    <property type="match status" value="1"/>
</dbReference>
<dbReference type="Gene3D" id="2.60.40.150">
    <property type="entry name" value="C2 domain"/>
    <property type="match status" value="1"/>
</dbReference>
<dbReference type="PANTHER" id="PTHR45999">
    <property type="entry name" value="UNC-13-4A, ISOFORM B"/>
    <property type="match status" value="1"/>
</dbReference>
<feature type="domain" description="C2" evidence="3">
    <location>
        <begin position="5"/>
        <end position="134"/>
    </location>
</feature>
<comment type="similarity">
    <text evidence="1">Belongs to the unc-13 family.</text>
</comment>
<dbReference type="Proteomes" id="UP000694388">
    <property type="component" value="Unplaced"/>
</dbReference>
<evidence type="ECO:0000313" key="4">
    <source>
        <dbReference type="Ensembl" id="ENSEBUP00000002319.1"/>
    </source>
</evidence>
<dbReference type="PRINTS" id="PR00360">
    <property type="entry name" value="C2DOMAIN"/>
</dbReference>
<dbReference type="GeneTree" id="ENSGT00730000110939"/>
<dbReference type="InterPro" id="IPR035892">
    <property type="entry name" value="C2_domain_sf"/>
</dbReference>
<keyword evidence="5" id="KW-1185">Reference proteome</keyword>